<evidence type="ECO:0000313" key="3">
    <source>
        <dbReference type="Proteomes" id="UP000053890"/>
    </source>
</evidence>
<feature type="compositionally biased region" description="Pro residues" evidence="1">
    <location>
        <begin position="12"/>
        <end position="25"/>
    </location>
</feature>
<dbReference type="GeneID" id="28977381"/>
<dbReference type="EMBL" id="KQ474079">
    <property type="protein sequence ID" value="KPV74694.1"/>
    <property type="molecule type" value="Genomic_DNA"/>
</dbReference>
<sequence length="377" mass="42179">MGGLLSDDTHPQPSPPTLAMPAPPAVDPAAAPLVVKVVPQEHSASRRLPQELVSLILEYTEDWELAHALGVRTALPEPAPWQEFATPLDRAILRAATTASLVPVEYARLAEGHKTLTQFGARVMLRLSLVDVLDYFLREDEHQLRVQCQDLLPVVASAWGRLDVLEWAKNSRFGLSPSPKTTAEAIDEASRHGQVQMLDFWLESGVPLHYSDAALLSATFKRQIGSLEWWKNSALPLKIGNVLDFASMEGSTVCLDWWAASGLPVRYSKVALHHISKTGNIALLDWWRAHANRFALAYDKEVLVVATQFGQVAALEWWAASGLDIEYRFFEVEEALEDSVANKEETQKWWERRGYDNNLSTNAWMKVRNLNDRASPV</sequence>
<feature type="region of interest" description="Disordered" evidence="1">
    <location>
        <begin position="1"/>
        <end position="25"/>
    </location>
</feature>
<gene>
    <name evidence="2" type="ORF">RHOBADRAFT_53650</name>
</gene>
<proteinExistence type="predicted"/>
<protein>
    <submittedName>
        <fullName evidence="2">Uncharacterized protein</fullName>
    </submittedName>
</protein>
<dbReference type="Proteomes" id="UP000053890">
    <property type="component" value="Unassembled WGS sequence"/>
</dbReference>
<dbReference type="RefSeq" id="XP_018270743.1">
    <property type="nucleotide sequence ID" value="XM_018416933.1"/>
</dbReference>
<dbReference type="STRING" id="578459.A0A194S2E6"/>
<reference evidence="2 3" key="1">
    <citation type="journal article" date="2015" name="Front. Microbiol.">
        <title>Genome sequence of the plant growth promoting endophytic yeast Rhodotorula graminis WP1.</title>
        <authorList>
            <person name="Firrincieli A."/>
            <person name="Otillar R."/>
            <person name="Salamov A."/>
            <person name="Schmutz J."/>
            <person name="Khan Z."/>
            <person name="Redman R.S."/>
            <person name="Fleck N.D."/>
            <person name="Lindquist E."/>
            <person name="Grigoriev I.V."/>
            <person name="Doty S.L."/>
        </authorList>
    </citation>
    <scope>NUCLEOTIDE SEQUENCE [LARGE SCALE GENOMIC DNA]</scope>
    <source>
        <strain evidence="2 3">WP1</strain>
    </source>
</reference>
<name>A0A194S2E6_RHOGW</name>
<evidence type="ECO:0000256" key="1">
    <source>
        <dbReference type="SAM" id="MobiDB-lite"/>
    </source>
</evidence>
<dbReference type="OrthoDB" id="70387at2759"/>
<accession>A0A194S2E6</accession>
<organism evidence="2 3">
    <name type="scientific">Rhodotorula graminis (strain WP1)</name>
    <dbReference type="NCBI Taxonomy" id="578459"/>
    <lineage>
        <taxon>Eukaryota</taxon>
        <taxon>Fungi</taxon>
        <taxon>Dikarya</taxon>
        <taxon>Basidiomycota</taxon>
        <taxon>Pucciniomycotina</taxon>
        <taxon>Microbotryomycetes</taxon>
        <taxon>Sporidiobolales</taxon>
        <taxon>Sporidiobolaceae</taxon>
        <taxon>Rhodotorula</taxon>
    </lineage>
</organism>
<keyword evidence="3" id="KW-1185">Reference proteome</keyword>
<dbReference type="OMA" id="LEPKYDR"/>
<dbReference type="AlphaFoldDB" id="A0A194S2E6"/>
<dbReference type="SUPFAM" id="SSF140860">
    <property type="entry name" value="Pseudo ankyrin repeat-like"/>
    <property type="match status" value="1"/>
</dbReference>
<evidence type="ECO:0000313" key="2">
    <source>
        <dbReference type="EMBL" id="KPV74694.1"/>
    </source>
</evidence>